<keyword evidence="2" id="KW-1185">Reference proteome</keyword>
<dbReference type="Proteomes" id="UP000789702">
    <property type="component" value="Unassembled WGS sequence"/>
</dbReference>
<sequence>MSRITLMKIIVLFTILCALPCYSIDYPQYPADEIPNLSLTPPLTNFVLPFPSVPYNNYNVSSFVEPSSGLHVFSATSYPNGPIILRLVRSGADNCSEPYLYLRLIYPNEKILNIDTNNSNITAIPTFNFCPISTNPPRDLIRIFPLSYNHTMIAFLQINNGTGPETHEEIGKFIDWEGNVIQELSLGFINFTTNDASSLGTLVVDSSLRYGFIWVNRVSQNASIRWRKYSITDQRNVSIASNSSFPIVPTHQYKIIATIDGGYCFVMTGPSVNSNTFFIDAYWMASVVFIRPSPSYYTTQPSLIYQYMSQAISMNIETCDNTYYEPGLACVFSIKSNISNTPTRYVRVAFYSSGGVKNATTLSITDTTFNIDTMYQLWSGGYLLVVRWQPNINNTFTGYIYDLQGNYFNIWDSPSLPGNLVIPNGVFTNNTVWMFSDVNSATPNTSNWTLTTTVAKKFVTLDHVPENLDINITFPNITEAYSDTELAINMTFYSQIALSVNNITIYQDSGKDLIPRLYYNAQNNSNKFNISSDFKVISITILSSTFASPQSQYYIVMDNNFLKDYISNEPLPGANWSFTTGAKPEQDLGGAEYALARLNTNESFKFNNLSKSGRSDYLKNLAKELSHLVPIDPSNLVAVNQFQWDKDANNLQILLKFQILPGNDSVNDLTVLKVIETLDDLITNRDVTWISNSNLSSNLDSQYGFMHKIVPLGFNIIISFFLLIHELSQDTEFYEWFRTYHNVAAISTLCSGIDINILTLITSKLANSPLFKAPLSQSSKDWISRVSCTNFFIEDAPQLVIQIYYIIWSVNYDIIPFISLVTSALLFSCIVIGRIYKCLNRKETPNYSTIETSFHDHHDESSSKYSHESIEYIQSSPNVVPETRVSPPGHVWIPNFANHGIPRTHSERINLPLAPLGRHNKVSAMPIEKPQIITTNENIENIESISGTPGITITHIDGERNGGEFEDGNVNSKSYKYNNGNYGLLNYKAADSNDEEFEQEDLDIRHKYHNNSRYNQLSNNAMDS</sequence>
<dbReference type="EMBL" id="CAJVPU010000481">
    <property type="protein sequence ID" value="CAG8451886.1"/>
    <property type="molecule type" value="Genomic_DNA"/>
</dbReference>
<evidence type="ECO:0000313" key="2">
    <source>
        <dbReference type="Proteomes" id="UP000789702"/>
    </source>
</evidence>
<reference evidence="1" key="1">
    <citation type="submission" date="2021-06" db="EMBL/GenBank/DDBJ databases">
        <authorList>
            <person name="Kallberg Y."/>
            <person name="Tangrot J."/>
            <person name="Rosling A."/>
        </authorList>
    </citation>
    <scope>NUCLEOTIDE SEQUENCE</scope>
    <source>
        <strain evidence="1">IL203A</strain>
    </source>
</reference>
<accession>A0ACA9K525</accession>
<proteinExistence type="predicted"/>
<gene>
    <name evidence="1" type="ORF">DHETER_LOCUS873</name>
</gene>
<evidence type="ECO:0000313" key="1">
    <source>
        <dbReference type="EMBL" id="CAG8451886.1"/>
    </source>
</evidence>
<comment type="caution">
    <text evidence="1">The sequence shown here is derived from an EMBL/GenBank/DDBJ whole genome shotgun (WGS) entry which is preliminary data.</text>
</comment>
<name>A0ACA9K525_9GLOM</name>
<organism evidence="1 2">
    <name type="scientific">Dentiscutata heterogama</name>
    <dbReference type="NCBI Taxonomy" id="1316150"/>
    <lineage>
        <taxon>Eukaryota</taxon>
        <taxon>Fungi</taxon>
        <taxon>Fungi incertae sedis</taxon>
        <taxon>Mucoromycota</taxon>
        <taxon>Glomeromycotina</taxon>
        <taxon>Glomeromycetes</taxon>
        <taxon>Diversisporales</taxon>
        <taxon>Gigasporaceae</taxon>
        <taxon>Dentiscutata</taxon>
    </lineage>
</organism>
<protein>
    <submittedName>
        <fullName evidence="1">4146_t:CDS:1</fullName>
    </submittedName>
</protein>